<dbReference type="GO" id="GO:0005794">
    <property type="term" value="C:Golgi apparatus"/>
    <property type="evidence" value="ECO:0007669"/>
    <property type="project" value="TreeGrafter"/>
</dbReference>
<evidence type="ECO:0000313" key="8">
    <source>
        <dbReference type="Proteomes" id="UP000694395"/>
    </source>
</evidence>
<keyword evidence="8" id="KW-1185">Reference proteome</keyword>
<proteinExistence type="predicted"/>
<dbReference type="Ensembl" id="ENSOMYT00000069173.2">
    <property type="protein sequence ID" value="ENSOMYP00000063524.2"/>
    <property type="gene ID" value="ENSOMYG00000029372.2"/>
</dbReference>
<dbReference type="SMART" id="SM00602">
    <property type="entry name" value="VPS10"/>
    <property type="match status" value="1"/>
</dbReference>
<reference evidence="7" key="2">
    <citation type="submission" date="2025-08" db="UniProtKB">
        <authorList>
            <consortium name="Ensembl"/>
        </authorList>
    </citation>
    <scope>IDENTIFICATION</scope>
</reference>
<reference evidence="7" key="3">
    <citation type="submission" date="2025-09" db="UniProtKB">
        <authorList>
            <consortium name="Ensembl"/>
        </authorList>
    </citation>
    <scope>IDENTIFICATION</scope>
</reference>
<dbReference type="GeneTree" id="ENSGT01030000234563"/>
<keyword evidence="5" id="KW-1133">Transmembrane helix</keyword>
<evidence type="ECO:0000256" key="2">
    <source>
        <dbReference type="ARBA" id="ARBA00022737"/>
    </source>
</evidence>
<dbReference type="Gene3D" id="2.130.10.10">
    <property type="entry name" value="YVTN repeat-like/Quinoprotein amine dehydrogenase"/>
    <property type="match status" value="1"/>
</dbReference>
<gene>
    <name evidence="7" type="primary">sort1a</name>
</gene>
<evidence type="ECO:0000256" key="4">
    <source>
        <dbReference type="ARBA" id="ARBA00023180"/>
    </source>
</evidence>
<dbReference type="Gene3D" id="3.30.60.270">
    <property type="match status" value="1"/>
</dbReference>
<dbReference type="Pfam" id="PF15901">
    <property type="entry name" value="Sortilin_C"/>
    <property type="match status" value="1"/>
</dbReference>
<evidence type="ECO:0000313" key="7">
    <source>
        <dbReference type="Ensembl" id="ENSOMYP00000063524.2"/>
    </source>
</evidence>
<dbReference type="Gene3D" id="2.10.70.80">
    <property type="match status" value="1"/>
</dbReference>
<protein>
    <recommendedName>
        <fullName evidence="6">VPS10 domain-containing protein</fullName>
    </recommendedName>
</protein>
<feature type="domain" description="VPS10" evidence="6">
    <location>
        <begin position="60"/>
        <end position="652"/>
    </location>
</feature>
<dbReference type="GO" id="GO:0005829">
    <property type="term" value="C:cytosol"/>
    <property type="evidence" value="ECO:0007669"/>
    <property type="project" value="GOC"/>
</dbReference>
<dbReference type="InterPro" id="IPR015943">
    <property type="entry name" value="WD40/YVTN_repeat-like_dom_sf"/>
</dbReference>
<reference evidence="7" key="1">
    <citation type="submission" date="2020-07" db="EMBL/GenBank/DDBJ databases">
        <title>A long reads based de novo assembly of the rainbow trout Arlee double haploid line genome.</title>
        <authorList>
            <person name="Gao G."/>
            <person name="Palti Y."/>
        </authorList>
    </citation>
    <scope>NUCLEOTIDE SEQUENCE [LARGE SCALE GENOMIC DNA]</scope>
</reference>
<dbReference type="InterPro" id="IPR050310">
    <property type="entry name" value="VPS10-sortilin"/>
</dbReference>
<dbReference type="SUPFAM" id="SSF110296">
    <property type="entry name" value="Oligoxyloglucan reducing end-specific cellobiohydrolase"/>
    <property type="match status" value="1"/>
</dbReference>
<dbReference type="GO" id="GO:0016020">
    <property type="term" value="C:membrane"/>
    <property type="evidence" value="ECO:0007669"/>
    <property type="project" value="UniProtKB-SubCell"/>
</dbReference>
<dbReference type="AlphaFoldDB" id="A0A8C7SD44"/>
<feature type="transmembrane region" description="Helical" evidence="5">
    <location>
        <begin position="753"/>
        <end position="781"/>
    </location>
</feature>
<evidence type="ECO:0000256" key="3">
    <source>
        <dbReference type="ARBA" id="ARBA00023136"/>
    </source>
</evidence>
<evidence type="ECO:0000256" key="5">
    <source>
        <dbReference type="SAM" id="Phobius"/>
    </source>
</evidence>
<keyword evidence="5" id="KW-0812">Transmembrane</keyword>
<keyword evidence="3 5" id="KW-0472">Membrane</keyword>
<dbReference type="InterPro" id="IPR031777">
    <property type="entry name" value="Sortilin_C"/>
</dbReference>
<dbReference type="Pfam" id="PF15902">
    <property type="entry name" value="Sortilin-Vps10"/>
    <property type="match status" value="1"/>
</dbReference>
<accession>A0A8C7SD44</accession>
<keyword evidence="4" id="KW-0325">Glycoprotein</keyword>
<organism evidence="7 8">
    <name type="scientific">Oncorhynchus mykiss</name>
    <name type="common">Rainbow trout</name>
    <name type="synonym">Salmo gairdneri</name>
    <dbReference type="NCBI Taxonomy" id="8022"/>
    <lineage>
        <taxon>Eukaryota</taxon>
        <taxon>Metazoa</taxon>
        <taxon>Chordata</taxon>
        <taxon>Craniata</taxon>
        <taxon>Vertebrata</taxon>
        <taxon>Euteleostomi</taxon>
        <taxon>Actinopterygii</taxon>
        <taxon>Neopterygii</taxon>
        <taxon>Teleostei</taxon>
        <taxon>Protacanthopterygii</taxon>
        <taxon>Salmoniformes</taxon>
        <taxon>Salmonidae</taxon>
        <taxon>Salmoninae</taxon>
        <taxon>Oncorhynchus</taxon>
    </lineage>
</organism>
<dbReference type="GO" id="GO:0006897">
    <property type="term" value="P:endocytosis"/>
    <property type="evidence" value="ECO:0007669"/>
    <property type="project" value="TreeGrafter"/>
</dbReference>
<evidence type="ECO:0000256" key="1">
    <source>
        <dbReference type="ARBA" id="ARBA00004370"/>
    </source>
</evidence>
<dbReference type="Proteomes" id="UP000694395">
    <property type="component" value="Chromosome 7"/>
</dbReference>
<comment type="subcellular location">
    <subcellularLocation>
        <location evidence="1">Membrane</location>
    </subcellularLocation>
</comment>
<dbReference type="GO" id="GO:0006895">
    <property type="term" value="P:Golgi to endosome transport"/>
    <property type="evidence" value="ECO:0007669"/>
    <property type="project" value="TreeGrafter"/>
</dbReference>
<evidence type="ECO:0000259" key="6">
    <source>
        <dbReference type="SMART" id="SM00602"/>
    </source>
</evidence>
<sequence>SWGGNLSISSKAHTHTHSLSLLLFLSCLQYAFNDLSGSVSLAWVGDGTGVLLVLTTFQVPVFMIRLGQSKLYRSEDYGKTFQDVTHLINNTFVQTEFGIAIGPDNSGRVIMTGDVSEGGGSRIFRSLDYGHSFSPADLPFFPLIQTLYNPNDNNVLLTLSITLDLWLSEDFGSTWRKIHDSVCLFINQSVTMDGMLELKRSLDYGKNIKTIASKIYSFVLGGRFVFASIMTGSGTQRMIHVSIDGGDVWNMAQLPTVGHEQFYSILAASDDMVFMHVDEPGDDRGTLYSKSLERHLYTATGGDTDFTNVTSLRGVYMTSVLTEDGSVETVVSFDQGGEWRPVQRPRNSRCDTETATNRPDRCSLHIHALYSISMKMNVPLLPLTQFNAIGLILAHGSVGDPVSVLSPDVYVSDDGGYSWLRALTGPHHYAILDSGGLLVAVEHTSAPVNQIKFSTDEGQCWHVYNFTSEPLYFTGLALEPGAHSMNLSLWGYRVGLQGPLSHYWVSVTIDFKQLLSRDCGEGDYVQWLAHSDDLNNPNDGCILGYKERFLRLRKDSVCWNGRDYVITTQPTPCQCTLDDYQCDYGYHRAENSSECVEQADLKGHVLEFCLHGTTEQLQTSGYRKIPGDRCVGGIQPKRKEIDLRRNCISNALHPKPLFTSPISSPTFVLPVCTVCDCVVISLRFLVHRYSVLQQHAEANGIEGVDELDTHTTEMGKTHYHEDSDEVHTLLAYTYTHSFCVTQQFCVQYITSTFLLLSCIMLLVFFLTIFSLSLCVCLWAYICVRVDFPAQDLLE</sequence>
<keyword evidence="2" id="KW-0677">Repeat</keyword>
<dbReference type="InterPro" id="IPR006581">
    <property type="entry name" value="VPS10"/>
</dbReference>
<dbReference type="GO" id="GO:0016050">
    <property type="term" value="P:vesicle organization"/>
    <property type="evidence" value="ECO:0007669"/>
    <property type="project" value="TreeGrafter"/>
</dbReference>
<name>A0A8C7SD44_ONCMY</name>
<dbReference type="PANTHER" id="PTHR12106:SF41">
    <property type="entry name" value="SORTILIN"/>
    <property type="match status" value="1"/>
</dbReference>
<dbReference type="InterPro" id="IPR031778">
    <property type="entry name" value="Sortilin_N"/>
</dbReference>
<dbReference type="PANTHER" id="PTHR12106">
    <property type="entry name" value="SORTILIN RELATED"/>
    <property type="match status" value="1"/>
</dbReference>